<accession>A0AAW5B1P8</accession>
<proteinExistence type="predicted"/>
<dbReference type="InterPro" id="IPR041650">
    <property type="entry name" value="HEPN_Swt1"/>
</dbReference>
<dbReference type="RefSeq" id="WP_238017302.1">
    <property type="nucleotide sequence ID" value="NZ_JAIFZM010000001.1"/>
</dbReference>
<organism evidence="2 3">
    <name type="scientific">Oceanobacillus jordanicus</name>
    <dbReference type="NCBI Taxonomy" id="2867266"/>
    <lineage>
        <taxon>Bacteria</taxon>
        <taxon>Bacillati</taxon>
        <taxon>Bacillota</taxon>
        <taxon>Bacilli</taxon>
        <taxon>Bacillales</taxon>
        <taxon>Bacillaceae</taxon>
        <taxon>Oceanobacillus</taxon>
    </lineage>
</organism>
<dbReference type="EMBL" id="JAIFZM010000001">
    <property type="protein sequence ID" value="MCG3417558.1"/>
    <property type="molecule type" value="Genomic_DNA"/>
</dbReference>
<gene>
    <name evidence="2" type="ORF">K3T81_00220</name>
</gene>
<dbReference type="AlphaFoldDB" id="A0AAW5B1P8"/>
<name>A0AAW5B1P8_9BACI</name>
<keyword evidence="3" id="KW-1185">Reference proteome</keyword>
<sequence length="122" mass="14346">MHNTASDTELMVTAYKQLYEIETTLRNIIKNRLTSDYGENWFCIAPMKHMKRFIKPIDSTNLHELLNFFNIYPSLKNIFTTKEKAYLSHLPSIRNKIAHCHKLDLQEATILSNLHRLIISVQ</sequence>
<comment type="caution">
    <text evidence="2">The sequence shown here is derived from an EMBL/GenBank/DDBJ whole genome shotgun (WGS) entry which is preliminary data.</text>
</comment>
<reference evidence="2 3" key="1">
    <citation type="journal article" date="2022" name="Evol. Bioinform. Online">
        <title>Draft Genome Sequence of Oceanobacillus jordanicus Strain GSFE11, a Halotolerant Plant Growth-Promoting Bacterial Endophyte Isolated From the Jordan Valley.</title>
        <authorList>
            <person name="Alhindi T."/>
            <person name="Albdaiwi R."/>
        </authorList>
    </citation>
    <scope>NUCLEOTIDE SEQUENCE [LARGE SCALE GENOMIC DNA]</scope>
    <source>
        <strain evidence="2 3">GSFE11</strain>
    </source>
</reference>
<feature type="domain" description="Swt1-like HEPN" evidence="1">
    <location>
        <begin position="18"/>
        <end position="117"/>
    </location>
</feature>
<evidence type="ECO:0000313" key="2">
    <source>
        <dbReference type="EMBL" id="MCG3417558.1"/>
    </source>
</evidence>
<evidence type="ECO:0000313" key="3">
    <source>
        <dbReference type="Proteomes" id="UP001199631"/>
    </source>
</evidence>
<dbReference type="Proteomes" id="UP001199631">
    <property type="component" value="Unassembled WGS sequence"/>
</dbReference>
<evidence type="ECO:0000259" key="1">
    <source>
        <dbReference type="Pfam" id="PF18731"/>
    </source>
</evidence>
<dbReference type="Pfam" id="PF18731">
    <property type="entry name" value="HEPN_Swt1"/>
    <property type="match status" value="1"/>
</dbReference>
<protein>
    <recommendedName>
        <fullName evidence="1">Swt1-like HEPN domain-containing protein</fullName>
    </recommendedName>
</protein>